<gene>
    <name evidence="5" type="ORF">SLNWT_2888</name>
</gene>
<feature type="domain" description="HTH arsR-type" evidence="4">
    <location>
        <begin position="275"/>
        <end position="367"/>
    </location>
</feature>
<dbReference type="InterPro" id="IPR036388">
    <property type="entry name" value="WH-like_DNA-bd_sf"/>
</dbReference>
<name>A0A0B5ENT2_STRA4</name>
<evidence type="ECO:0000256" key="2">
    <source>
        <dbReference type="ARBA" id="ARBA00023125"/>
    </source>
</evidence>
<dbReference type="PRINTS" id="PR00778">
    <property type="entry name" value="HTHARSR"/>
</dbReference>
<keyword evidence="6" id="KW-1185">Reference proteome</keyword>
<proteinExistence type="predicted"/>
<dbReference type="GO" id="GO:0003700">
    <property type="term" value="F:DNA-binding transcription factor activity"/>
    <property type="evidence" value="ECO:0007669"/>
    <property type="project" value="InterPro"/>
</dbReference>
<sequence>MSVTIDITGLPTDRITVAISPLGELGMALHALAEPAHHPALQGWATAVSARLEPGLADRLCEVDFLWRATISDVFLPFAALPGQSLPGATLAEELDLLDKLTDQQFVDAALEVSCGVSYGRLAPHILADAAARDRALELVSARGPRRACFAQRLIEDPPRIRAWFRRLMEDCEEAFFADTWARLRHQLAADARHKAELLRHKGLGPALAATSTAVSLDEEAGRISVDKLTVGHARAAESGLALVPTSLGGPHLLVLHRHGWRPVLHYPLAASGMAALSSVDLLSRRMAALAHPVRMRLCRYLARGPYTTGELADAHGLTPPEVSRHLASLRKAGLLTTQRRGRYVQYQLDLGVVARLGGEFIEGVLR</sequence>
<evidence type="ECO:0000313" key="6">
    <source>
        <dbReference type="Proteomes" id="UP000031523"/>
    </source>
</evidence>
<dbReference type="Proteomes" id="UP000031523">
    <property type="component" value="Chromosome"/>
</dbReference>
<dbReference type="CDD" id="cd00090">
    <property type="entry name" value="HTH_ARSR"/>
    <property type="match status" value="1"/>
</dbReference>
<protein>
    <submittedName>
        <fullName evidence="5">Putative transcriptional regulator</fullName>
    </submittedName>
</protein>
<dbReference type="Gene3D" id="1.10.10.10">
    <property type="entry name" value="Winged helix-like DNA-binding domain superfamily/Winged helix DNA-binding domain"/>
    <property type="match status" value="1"/>
</dbReference>
<evidence type="ECO:0000256" key="3">
    <source>
        <dbReference type="ARBA" id="ARBA00023163"/>
    </source>
</evidence>
<dbReference type="EMBL" id="CP010519">
    <property type="protein sequence ID" value="AJE83264.1"/>
    <property type="molecule type" value="Genomic_DNA"/>
</dbReference>
<dbReference type="SMART" id="SM00418">
    <property type="entry name" value="HTH_ARSR"/>
    <property type="match status" value="1"/>
</dbReference>
<organism evidence="5 6">
    <name type="scientific">Streptomyces albus (strain ATCC 21838 / DSM 41398 / FERM P-419 / JCM 4703 / NBRC 107858)</name>
    <dbReference type="NCBI Taxonomy" id="1081613"/>
    <lineage>
        <taxon>Bacteria</taxon>
        <taxon>Bacillati</taxon>
        <taxon>Actinomycetota</taxon>
        <taxon>Actinomycetes</taxon>
        <taxon>Kitasatosporales</taxon>
        <taxon>Streptomycetaceae</taxon>
        <taxon>Streptomyces</taxon>
    </lineage>
</organism>
<dbReference type="Pfam" id="PF19361">
    <property type="entry name" value="DUF5937"/>
    <property type="match status" value="1"/>
</dbReference>
<dbReference type="InterPro" id="IPR045981">
    <property type="entry name" value="DUF5937"/>
</dbReference>
<keyword evidence="3" id="KW-0804">Transcription</keyword>
<evidence type="ECO:0000313" key="5">
    <source>
        <dbReference type="EMBL" id="AJE83264.1"/>
    </source>
</evidence>
<dbReference type="InterPro" id="IPR011991">
    <property type="entry name" value="ArsR-like_HTH"/>
</dbReference>
<evidence type="ECO:0000256" key="1">
    <source>
        <dbReference type="ARBA" id="ARBA00023015"/>
    </source>
</evidence>
<dbReference type="PROSITE" id="PS50987">
    <property type="entry name" value="HTH_ARSR_2"/>
    <property type="match status" value="1"/>
</dbReference>
<dbReference type="PANTHER" id="PTHR33154">
    <property type="entry name" value="TRANSCRIPTIONAL REGULATOR, ARSR FAMILY"/>
    <property type="match status" value="1"/>
</dbReference>
<dbReference type="NCBIfam" id="NF033788">
    <property type="entry name" value="HTH_metalloreg"/>
    <property type="match status" value="1"/>
</dbReference>
<dbReference type="InterPro" id="IPR036390">
    <property type="entry name" value="WH_DNA-bd_sf"/>
</dbReference>
<dbReference type="SUPFAM" id="SSF46785">
    <property type="entry name" value="Winged helix' DNA-binding domain"/>
    <property type="match status" value="1"/>
</dbReference>
<dbReference type="InterPro" id="IPR051081">
    <property type="entry name" value="HTH_MetalResp_TranReg"/>
</dbReference>
<dbReference type="Pfam" id="PF12840">
    <property type="entry name" value="HTH_20"/>
    <property type="match status" value="1"/>
</dbReference>
<keyword evidence="1" id="KW-0805">Transcription regulation</keyword>
<dbReference type="PANTHER" id="PTHR33154:SF33">
    <property type="entry name" value="TRANSCRIPTIONAL REPRESSOR SDPR"/>
    <property type="match status" value="1"/>
</dbReference>
<dbReference type="KEGG" id="sals:SLNWT_2888"/>
<keyword evidence="2" id="KW-0238">DNA-binding</keyword>
<dbReference type="AlphaFoldDB" id="A0A0B5ENT2"/>
<dbReference type="GO" id="GO:0003677">
    <property type="term" value="F:DNA binding"/>
    <property type="evidence" value="ECO:0007669"/>
    <property type="project" value="UniProtKB-KW"/>
</dbReference>
<accession>A0A0B5ENT2</accession>
<reference evidence="5 6" key="1">
    <citation type="submission" date="2015-01" db="EMBL/GenBank/DDBJ databases">
        <title>Enhanced salinomycin production by adjusting the supply of polyketide extender units in Streptomyce albus DSM 41398.</title>
        <authorList>
            <person name="Lu C."/>
        </authorList>
    </citation>
    <scope>NUCLEOTIDE SEQUENCE [LARGE SCALE GENOMIC DNA]</scope>
    <source>
        <strain evidence="6">ATCC 21838 / DSM 41398 / FERM P-419 / JCM 4703 / NBRC 107858</strain>
    </source>
</reference>
<evidence type="ECO:0000259" key="4">
    <source>
        <dbReference type="PROSITE" id="PS50987"/>
    </source>
</evidence>
<dbReference type="InterPro" id="IPR001845">
    <property type="entry name" value="HTH_ArsR_DNA-bd_dom"/>
</dbReference>